<dbReference type="PROSITE" id="PS50069">
    <property type="entry name" value="CULLIN_2"/>
    <property type="match status" value="1"/>
</dbReference>
<dbReference type="InterPro" id="IPR016158">
    <property type="entry name" value="Cullin_homology"/>
</dbReference>
<dbReference type="GO" id="GO:0006511">
    <property type="term" value="P:ubiquitin-dependent protein catabolic process"/>
    <property type="evidence" value="ECO:0007669"/>
    <property type="project" value="InterPro"/>
</dbReference>
<dbReference type="AlphaFoldDB" id="A2FX81"/>
<comment type="similarity">
    <text evidence="1 2">Belongs to the cullin family.</text>
</comment>
<dbReference type="GO" id="GO:0016567">
    <property type="term" value="P:protein ubiquitination"/>
    <property type="evidence" value="ECO:0000318"/>
    <property type="project" value="GO_Central"/>
</dbReference>
<dbReference type="STRING" id="5722.A2FX81"/>
<evidence type="ECO:0000256" key="1">
    <source>
        <dbReference type="PROSITE-ProRule" id="PRU00330"/>
    </source>
</evidence>
<dbReference type="VEuPathDB" id="TrichDB:TVAG_360410"/>
<dbReference type="KEGG" id="tva:4748180"/>
<reference evidence="4" key="1">
    <citation type="submission" date="2006-10" db="EMBL/GenBank/DDBJ databases">
        <authorList>
            <person name="Amadeo P."/>
            <person name="Zhao Q."/>
            <person name="Wortman J."/>
            <person name="Fraser-Liggett C."/>
            <person name="Carlton J."/>
        </authorList>
    </citation>
    <scope>NUCLEOTIDE SEQUENCE</scope>
    <source>
        <strain evidence="4">G3</strain>
    </source>
</reference>
<evidence type="ECO:0000259" key="3">
    <source>
        <dbReference type="PROSITE" id="PS50069"/>
    </source>
</evidence>
<dbReference type="Proteomes" id="UP000001542">
    <property type="component" value="Unassembled WGS sequence"/>
</dbReference>
<dbReference type="Gene3D" id="1.20.1310.10">
    <property type="entry name" value="Cullin Repeats"/>
    <property type="match status" value="1"/>
</dbReference>
<name>A2FX81_TRIV3</name>
<dbReference type="VEuPathDB" id="TrichDB:TVAGG3_0001800"/>
<dbReference type="GO" id="GO:0031625">
    <property type="term" value="F:ubiquitin protein ligase binding"/>
    <property type="evidence" value="ECO:0000318"/>
    <property type="project" value="GO_Central"/>
</dbReference>
<dbReference type="SUPFAM" id="SSF46785">
    <property type="entry name" value="Winged helix' DNA-binding domain"/>
    <property type="match status" value="1"/>
</dbReference>
<dbReference type="InterPro" id="IPR001373">
    <property type="entry name" value="Cullin_N"/>
</dbReference>
<dbReference type="InParanoid" id="A2FX81"/>
<feature type="domain" description="Cullin family profile" evidence="3">
    <location>
        <begin position="400"/>
        <end position="587"/>
    </location>
</feature>
<dbReference type="Gene3D" id="3.30.230.130">
    <property type="entry name" value="Cullin, Chain C, Domain 2"/>
    <property type="match status" value="1"/>
</dbReference>
<dbReference type="EMBL" id="DS114103">
    <property type="protein sequence ID" value="EAX90494.1"/>
    <property type="molecule type" value="Genomic_DNA"/>
</dbReference>
<evidence type="ECO:0000313" key="5">
    <source>
        <dbReference type="Proteomes" id="UP000001542"/>
    </source>
</evidence>
<keyword evidence="5" id="KW-1185">Reference proteome</keyword>
<dbReference type="eggNOG" id="KOG2167">
    <property type="taxonomic scope" value="Eukaryota"/>
</dbReference>
<dbReference type="InterPro" id="IPR036317">
    <property type="entry name" value="Cullin_homology_sf"/>
</dbReference>
<dbReference type="SMR" id="A2FX81"/>
<accession>A2FX81</accession>
<dbReference type="RefSeq" id="XP_001303424.1">
    <property type="nucleotide sequence ID" value="XM_001303423.1"/>
</dbReference>
<dbReference type="SUPFAM" id="SSF75632">
    <property type="entry name" value="Cullin homology domain"/>
    <property type="match status" value="1"/>
</dbReference>
<dbReference type="SMART" id="SM00182">
    <property type="entry name" value="CULLIN"/>
    <property type="match status" value="1"/>
</dbReference>
<dbReference type="PANTHER" id="PTHR11932">
    <property type="entry name" value="CULLIN"/>
    <property type="match status" value="1"/>
</dbReference>
<dbReference type="InterPro" id="IPR036390">
    <property type="entry name" value="WH_DNA-bd_sf"/>
</dbReference>
<evidence type="ECO:0000313" key="4">
    <source>
        <dbReference type="EMBL" id="EAX90494.1"/>
    </source>
</evidence>
<protein>
    <recommendedName>
        <fullName evidence="3">Cullin family profile domain-containing protein</fullName>
    </recommendedName>
</protein>
<sequence>MLFSSNVAKILANCKNEEKAFSKEKDTPFFHNVTNKHSSANQSFLIKPEIIFQSKTPSADYSTIISEAMNNVILHNSLENYNKAFQCIQKLSRNRNQSNDVVNFAKSFITEDLEIILSQFSSLDSMEKINLKLIELKKAIEYITSLLYSPIRSYSFSREPNQIITDVLIDFVKYNPDIIKTNMEFALNYAVQSILNTPENIDDLTLDFIKNLSDIFTQSQFITEFSSFLSKGDYDYMIYDQEIDQVLYHLYNTRAQIKKLSSKLGETLVASIIDAVTTSLFKNRFENENVEIIQQIFTSDNRELINILLEISDARNDTTLSDLLSSGYQSYTKSVLKKYLSYGDLGGIDQILLFFQSLLDLNLPQIHPVMKAFQQGLNESPSLISFEFARFCNTMILFHQEDFKKNIDLIIHFFGELYSIDNFLTYYMQFLTLRLLEYKEFIPDAEKIMLKHINDACGYNTNASKLEIMIKDAENNSQQANSNSIATFYLIKEDAWPYFSEVEIETPDMINNAFEEFKNQYIEKNPKHQIKWLKILDKVHFTCNSIEIECSAFHYSILLQITQQKEIELKTERDKSAIEDLIKANLIVKHENTYLFTPPTKPVKVSNLPELIPVAEKESEANQINQIRQTALEAGIIKIAKKHQIIKVDDLFNETSSYVKFPLTREDFDIRLGKILKMELLSTTKDGRIQFTP</sequence>
<dbReference type="InterPro" id="IPR045093">
    <property type="entry name" value="Cullin"/>
</dbReference>
<dbReference type="GO" id="GO:0031461">
    <property type="term" value="C:cullin-RING ubiquitin ligase complex"/>
    <property type="evidence" value="ECO:0000318"/>
    <property type="project" value="GO_Central"/>
</dbReference>
<proteinExistence type="inferred from homology"/>
<gene>
    <name evidence="4" type="ORF">TVAG_360410</name>
</gene>
<organism evidence="4 5">
    <name type="scientific">Trichomonas vaginalis (strain ATCC PRA-98 / G3)</name>
    <dbReference type="NCBI Taxonomy" id="412133"/>
    <lineage>
        <taxon>Eukaryota</taxon>
        <taxon>Metamonada</taxon>
        <taxon>Parabasalia</taxon>
        <taxon>Trichomonadida</taxon>
        <taxon>Trichomonadidae</taxon>
        <taxon>Trichomonas</taxon>
    </lineage>
</organism>
<dbReference type="Pfam" id="PF00888">
    <property type="entry name" value="Cullin"/>
    <property type="match status" value="1"/>
</dbReference>
<reference evidence="4" key="2">
    <citation type="journal article" date="2007" name="Science">
        <title>Draft genome sequence of the sexually transmitted pathogen Trichomonas vaginalis.</title>
        <authorList>
            <person name="Carlton J.M."/>
            <person name="Hirt R.P."/>
            <person name="Silva J.C."/>
            <person name="Delcher A.L."/>
            <person name="Schatz M."/>
            <person name="Zhao Q."/>
            <person name="Wortman J.R."/>
            <person name="Bidwell S.L."/>
            <person name="Alsmark U.C.M."/>
            <person name="Besteiro S."/>
            <person name="Sicheritz-Ponten T."/>
            <person name="Noel C.J."/>
            <person name="Dacks J.B."/>
            <person name="Foster P.G."/>
            <person name="Simillion C."/>
            <person name="Van de Peer Y."/>
            <person name="Miranda-Saavedra D."/>
            <person name="Barton G.J."/>
            <person name="Westrop G.D."/>
            <person name="Mueller S."/>
            <person name="Dessi D."/>
            <person name="Fiori P.L."/>
            <person name="Ren Q."/>
            <person name="Paulsen I."/>
            <person name="Zhang H."/>
            <person name="Bastida-Corcuera F.D."/>
            <person name="Simoes-Barbosa A."/>
            <person name="Brown M.T."/>
            <person name="Hayes R.D."/>
            <person name="Mukherjee M."/>
            <person name="Okumura C.Y."/>
            <person name="Schneider R."/>
            <person name="Smith A.J."/>
            <person name="Vanacova S."/>
            <person name="Villalvazo M."/>
            <person name="Haas B.J."/>
            <person name="Pertea M."/>
            <person name="Feldblyum T.V."/>
            <person name="Utterback T.R."/>
            <person name="Shu C.L."/>
            <person name="Osoegawa K."/>
            <person name="de Jong P.J."/>
            <person name="Hrdy I."/>
            <person name="Horvathova L."/>
            <person name="Zubacova Z."/>
            <person name="Dolezal P."/>
            <person name="Malik S.B."/>
            <person name="Logsdon J.M. Jr."/>
            <person name="Henze K."/>
            <person name="Gupta A."/>
            <person name="Wang C.C."/>
            <person name="Dunne R.L."/>
            <person name="Upcroft J.A."/>
            <person name="Upcroft P."/>
            <person name="White O."/>
            <person name="Salzberg S.L."/>
            <person name="Tang P."/>
            <person name="Chiu C.-H."/>
            <person name="Lee Y.-S."/>
            <person name="Embley T.M."/>
            <person name="Coombs G.H."/>
            <person name="Mottram J.C."/>
            <person name="Tachezy J."/>
            <person name="Fraser-Liggett C.M."/>
            <person name="Johnson P.J."/>
        </authorList>
    </citation>
    <scope>NUCLEOTIDE SEQUENCE [LARGE SCALE GENOMIC DNA]</scope>
    <source>
        <strain evidence="4">G3</strain>
    </source>
</reference>
<evidence type="ECO:0000256" key="2">
    <source>
        <dbReference type="RuleBase" id="RU003829"/>
    </source>
</evidence>